<name>A0A512BHB5_9BACT</name>
<evidence type="ECO:0000256" key="6">
    <source>
        <dbReference type="RuleBase" id="RU003915"/>
    </source>
</evidence>
<dbReference type="PROSITE" id="PS50059">
    <property type="entry name" value="FKBP_PPIASE"/>
    <property type="match status" value="1"/>
</dbReference>
<comment type="similarity">
    <text evidence="2 6">Belongs to the FKBP-type PPIase family.</text>
</comment>
<dbReference type="InterPro" id="IPR046357">
    <property type="entry name" value="PPIase_dom_sf"/>
</dbReference>
<keyword evidence="3 5" id="KW-0697">Rotamase</keyword>
<protein>
    <recommendedName>
        <fullName evidence="6">Peptidyl-prolyl cis-trans isomerase</fullName>
        <ecNumber evidence="6">5.2.1.8</ecNumber>
    </recommendedName>
</protein>
<dbReference type="EC" id="5.2.1.8" evidence="6"/>
<gene>
    <name evidence="9" type="ORF">SAE01_38360</name>
</gene>
<dbReference type="Proteomes" id="UP000321513">
    <property type="component" value="Unassembled WGS sequence"/>
</dbReference>
<feature type="signal peptide" evidence="7">
    <location>
        <begin position="1"/>
        <end position="19"/>
    </location>
</feature>
<dbReference type="RefSeq" id="WP_147205450.1">
    <property type="nucleotide sequence ID" value="NZ_BJYT01000019.1"/>
</dbReference>
<evidence type="ECO:0000256" key="2">
    <source>
        <dbReference type="ARBA" id="ARBA00006577"/>
    </source>
</evidence>
<reference evidence="9 10" key="1">
    <citation type="submission" date="2019-07" db="EMBL/GenBank/DDBJ databases">
        <title>Whole genome shotgun sequence of Segetibacter aerophilus NBRC 106135.</title>
        <authorList>
            <person name="Hosoyama A."/>
            <person name="Uohara A."/>
            <person name="Ohji S."/>
            <person name="Ichikawa N."/>
        </authorList>
    </citation>
    <scope>NUCLEOTIDE SEQUENCE [LARGE SCALE GENOMIC DNA]</scope>
    <source>
        <strain evidence="9 10">NBRC 106135</strain>
    </source>
</reference>
<evidence type="ECO:0000259" key="8">
    <source>
        <dbReference type="PROSITE" id="PS50059"/>
    </source>
</evidence>
<dbReference type="Pfam" id="PF00254">
    <property type="entry name" value="FKBP_C"/>
    <property type="match status" value="1"/>
</dbReference>
<organism evidence="9 10">
    <name type="scientific">Segetibacter aerophilus</name>
    <dbReference type="NCBI Taxonomy" id="670293"/>
    <lineage>
        <taxon>Bacteria</taxon>
        <taxon>Pseudomonadati</taxon>
        <taxon>Bacteroidota</taxon>
        <taxon>Chitinophagia</taxon>
        <taxon>Chitinophagales</taxon>
        <taxon>Chitinophagaceae</taxon>
        <taxon>Segetibacter</taxon>
    </lineage>
</organism>
<dbReference type="OrthoDB" id="9814548at2"/>
<sequence>MKKVFLVPSVLMLCISLQAQTKKTTKTVAQTKSTASTGAALRTNTDSISYAFGLSLGQYIKSQGLSSLNYAALNKAIEQCIKGQKTTLDMNQANEVMQGLAESKMKQVSSVERQKGTEFLTKNKARKEVVQTPSGLQYEILVKGTGPVPTRSDTVSAHYRGSLIDGREFDNSYKRGEPLTIPVGSVIPGWTEALTMMPVGSKWKLYIPSSIGYGDVGAGQDIPGGATLVFEVELLGISNKK</sequence>
<evidence type="ECO:0000313" key="10">
    <source>
        <dbReference type="Proteomes" id="UP000321513"/>
    </source>
</evidence>
<dbReference type="Gene3D" id="3.10.50.40">
    <property type="match status" value="1"/>
</dbReference>
<dbReference type="GO" id="GO:0006457">
    <property type="term" value="P:protein folding"/>
    <property type="evidence" value="ECO:0007669"/>
    <property type="project" value="InterPro"/>
</dbReference>
<feature type="domain" description="PPIase FKBP-type" evidence="8">
    <location>
        <begin position="152"/>
        <end position="238"/>
    </location>
</feature>
<dbReference type="Gene3D" id="1.10.287.460">
    <property type="entry name" value="Peptidyl-prolyl cis-trans isomerase, FKBP-type, N-terminal domain"/>
    <property type="match status" value="1"/>
</dbReference>
<comment type="caution">
    <text evidence="9">The sequence shown here is derived from an EMBL/GenBank/DDBJ whole genome shotgun (WGS) entry which is preliminary data.</text>
</comment>
<accession>A0A512BHB5</accession>
<keyword evidence="10" id="KW-1185">Reference proteome</keyword>
<dbReference type="PANTHER" id="PTHR43811">
    <property type="entry name" value="FKBP-TYPE PEPTIDYL-PROLYL CIS-TRANS ISOMERASE FKPA"/>
    <property type="match status" value="1"/>
</dbReference>
<dbReference type="SUPFAM" id="SSF54534">
    <property type="entry name" value="FKBP-like"/>
    <property type="match status" value="1"/>
</dbReference>
<dbReference type="InterPro" id="IPR001179">
    <property type="entry name" value="PPIase_FKBP_dom"/>
</dbReference>
<dbReference type="Pfam" id="PF01346">
    <property type="entry name" value="FKBP_N"/>
    <property type="match status" value="1"/>
</dbReference>
<dbReference type="AlphaFoldDB" id="A0A512BHB5"/>
<comment type="catalytic activity">
    <reaction evidence="1 5 6">
        <text>[protein]-peptidylproline (omega=180) = [protein]-peptidylproline (omega=0)</text>
        <dbReference type="Rhea" id="RHEA:16237"/>
        <dbReference type="Rhea" id="RHEA-COMP:10747"/>
        <dbReference type="Rhea" id="RHEA-COMP:10748"/>
        <dbReference type="ChEBI" id="CHEBI:83833"/>
        <dbReference type="ChEBI" id="CHEBI:83834"/>
        <dbReference type="EC" id="5.2.1.8"/>
    </reaction>
</comment>
<dbReference type="PANTHER" id="PTHR43811:SF19">
    <property type="entry name" value="39 KDA FK506-BINDING NUCLEAR PROTEIN"/>
    <property type="match status" value="1"/>
</dbReference>
<dbReference type="InterPro" id="IPR036944">
    <property type="entry name" value="PPIase_FKBP_N_sf"/>
</dbReference>
<evidence type="ECO:0000256" key="3">
    <source>
        <dbReference type="ARBA" id="ARBA00023110"/>
    </source>
</evidence>
<keyword evidence="4 5" id="KW-0413">Isomerase</keyword>
<proteinExistence type="inferred from homology"/>
<dbReference type="InterPro" id="IPR000774">
    <property type="entry name" value="PPIase_FKBP_N"/>
</dbReference>
<evidence type="ECO:0000256" key="7">
    <source>
        <dbReference type="SAM" id="SignalP"/>
    </source>
</evidence>
<evidence type="ECO:0000256" key="1">
    <source>
        <dbReference type="ARBA" id="ARBA00000971"/>
    </source>
</evidence>
<dbReference type="GO" id="GO:0003755">
    <property type="term" value="F:peptidyl-prolyl cis-trans isomerase activity"/>
    <property type="evidence" value="ECO:0007669"/>
    <property type="project" value="UniProtKB-UniRule"/>
</dbReference>
<dbReference type="EMBL" id="BJYT01000019">
    <property type="protein sequence ID" value="GEO11340.1"/>
    <property type="molecule type" value="Genomic_DNA"/>
</dbReference>
<evidence type="ECO:0000256" key="5">
    <source>
        <dbReference type="PROSITE-ProRule" id="PRU00277"/>
    </source>
</evidence>
<evidence type="ECO:0000256" key="4">
    <source>
        <dbReference type="ARBA" id="ARBA00023235"/>
    </source>
</evidence>
<evidence type="ECO:0000313" key="9">
    <source>
        <dbReference type="EMBL" id="GEO11340.1"/>
    </source>
</evidence>
<feature type="chain" id="PRO_5021852639" description="Peptidyl-prolyl cis-trans isomerase" evidence="7">
    <location>
        <begin position="20"/>
        <end position="241"/>
    </location>
</feature>
<keyword evidence="7" id="KW-0732">Signal</keyword>